<reference evidence="1" key="1">
    <citation type="submission" date="2020-06" db="EMBL/GenBank/DDBJ databases">
        <authorList>
            <person name="Li T."/>
            <person name="Hu X."/>
            <person name="Zhang T."/>
            <person name="Song X."/>
            <person name="Zhang H."/>
            <person name="Dai N."/>
            <person name="Sheng W."/>
            <person name="Hou X."/>
            <person name="Wei L."/>
        </authorList>
    </citation>
    <scope>NUCLEOTIDE SEQUENCE</scope>
    <source>
        <strain evidence="1">KEN1</strain>
        <tissue evidence="1">Leaf</tissue>
    </source>
</reference>
<dbReference type="AlphaFoldDB" id="A0AAW2U2Z0"/>
<reference evidence="1" key="2">
    <citation type="journal article" date="2024" name="Plant">
        <title>Genomic evolution and insights into agronomic trait innovations of Sesamum species.</title>
        <authorList>
            <person name="Miao H."/>
            <person name="Wang L."/>
            <person name="Qu L."/>
            <person name="Liu H."/>
            <person name="Sun Y."/>
            <person name="Le M."/>
            <person name="Wang Q."/>
            <person name="Wei S."/>
            <person name="Zheng Y."/>
            <person name="Lin W."/>
            <person name="Duan Y."/>
            <person name="Cao H."/>
            <person name="Xiong S."/>
            <person name="Wang X."/>
            <person name="Wei L."/>
            <person name="Li C."/>
            <person name="Ma Q."/>
            <person name="Ju M."/>
            <person name="Zhao R."/>
            <person name="Li G."/>
            <person name="Mu C."/>
            <person name="Tian Q."/>
            <person name="Mei H."/>
            <person name="Zhang T."/>
            <person name="Gao T."/>
            <person name="Zhang H."/>
        </authorList>
    </citation>
    <scope>NUCLEOTIDE SEQUENCE</scope>
    <source>
        <strain evidence="1">KEN1</strain>
    </source>
</reference>
<evidence type="ECO:0000313" key="1">
    <source>
        <dbReference type="EMBL" id="KAL0411670.1"/>
    </source>
</evidence>
<accession>A0AAW2U2Z0</accession>
<dbReference type="EMBL" id="JACGWN010000013">
    <property type="protein sequence ID" value="KAL0411670.1"/>
    <property type="molecule type" value="Genomic_DNA"/>
</dbReference>
<comment type="caution">
    <text evidence="1">The sequence shown here is derived from an EMBL/GenBank/DDBJ whole genome shotgun (WGS) entry which is preliminary data.</text>
</comment>
<gene>
    <name evidence="1" type="ORF">Slati_3756700</name>
</gene>
<proteinExistence type="predicted"/>
<name>A0AAW2U2Z0_9LAMI</name>
<organism evidence="1">
    <name type="scientific">Sesamum latifolium</name>
    <dbReference type="NCBI Taxonomy" id="2727402"/>
    <lineage>
        <taxon>Eukaryota</taxon>
        <taxon>Viridiplantae</taxon>
        <taxon>Streptophyta</taxon>
        <taxon>Embryophyta</taxon>
        <taxon>Tracheophyta</taxon>
        <taxon>Spermatophyta</taxon>
        <taxon>Magnoliopsida</taxon>
        <taxon>eudicotyledons</taxon>
        <taxon>Gunneridae</taxon>
        <taxon>Pentapetalae</taxon>
        <taxon>asterids</taxon>
        <taxon>lamiids</taxon>
        <taxon>Lamiales</taxon>
        <taxon>Pedaliaceae</taxon>
        <taxon>Sesamum</taxon>
    </lineage>
</organism>
<protein>
    <submittedName>
        <fullName evidence="1">Uncharacterized protein</fullName>
    </submittedName>
</protein>
<sequence length="87" mass="9938">MGDSIFSAESSHTHICLLEFRNGREDNQERTRKLLDIESIGQRVIHEKKTVSVQAPGWHSIPPQPWSNTLLYTVTTTLGEFSLIKFL</sequence>